<gene>
    <name evidence="1" type="ORF">RchiOBHm_Chr2g0140081</name>
</gene>
<accession>A0A2P6RXC3</accession>
<dbReference type="AlphaFoldDB" id="A0A2P6RXC3"/>
<proteinExistence type="predicted"/>
<keyword evidence="2" id="KW-1185">Reference proteome</keyword>
<organism evidence="1 2">
    <name type="scientific">Rosa chinensis</name>
    <name type="common">China rose</name>
    <dbReference type="NCBI Taxonomy" id="74649"/>
    <lineage>
        <taxon>Eukaryota</taxon>
        <taxon>Viridiplantae</taxon>
        <taxon>Streptophyta</taxon>
        <taxon>Embryophyta</taxon>
        <taxon>Tracheophyta</taxon>
        <taxon>Spermatophyta</taxon>
        <taxon>Magnoliopsida</taxon>
        <taxon>eudicotyledons</taxon>
        <taxon>Gunneridae</taxon>
        <taxon>Pentapetalae</taxon>
        <taxon>rosids</taxon>
        <taxon>fabids</taxon>
        <taxon>Rosales</taxon>
        <taxon>Rosaceae</taxon>
        <taxon>Rosoideae</taxon>
        <taxon>Rosoideae incertae sedis</taxon>
        <taxon>Rosa</taxon>
    </lineage>
</organism>
<dbReference type="EMBL" id="PDCK01000040">
    <property type="protein sequence ID" value="PRQ51056.1"/>
    <property type="molecule type" value="Genomic_DNA"/>
</dbReference>
<protein>
    <submittedName>
        <fullName evidence="1">Uncharacterized protein</fullName>
    </submittedName>
</protein>
<sequence>MFQPWQRKFLSVQSKTERGVRFRLAEMAVWKGFSIWISAGIVGRVKFAAAKMVAGAQAVVSVQADRLQAAMAVVVAAGIVTREGMPDYGVHRSGGRPNSNWVPISVQWTKSCWKLWVQWWS</sequence>
<name>A0A2P6RXC3_ROSCH</name>
<evidence type="ECO:0000313" key="2">
    <source>
        <dbReference type="Proteomes" id="UP000238479"/>
    </source>
</evidence>
<comment type="caution">
    <text evidence="1">The sequence shown here is derived from an EMBL/GenBank/DDBJ whole genome shotgun (WGS) entry which is preliminary data.</text>
</comment>
<evidence type="ECO:0000313" key="1">
    <source>
        <dbReference type="EMBL" id="PRQ51056.1"/>
    </source>
</evidence>
<dbReference type="Proteomes" id="UP000238479">
    <property type="component" value="Chromosome 2"/>
</dbReference>
<reference evidence="1 2" key="1">
    <citation type="journal article" date="2018" name="Nat. Genet.">
        <title>The Rosa genome provides new insights in the design of modern roses.</title>
        <authorList>
            <person name="Bendahmane M."/>
        </authorList>
    </citation>
    <scope>NUCLEOTIDE SEQUENCE [LARGE SCALE GENOMIC DNA]</scope>
    <source>
        <strain evidence="2">cv. Old Blush</strain>
    </source>
</reference>
<dbReference type="Gramene" id="PRQ51056">
    <property type="protein sequence ID" value="PRQ51056"/>
    <property type="gene ID" value="RchiOBHm_Chr2g0140081"/>
</dbReference>